<dbReference type="OrthoDB" id="1372046at2759"/>
<dbReference type="PROSITE" id="PS00086">
    <property type="entry name" value="CYTOCHROME_P450"/>
    <property type="match status" value="1"/>
</dbReference>
<dbReference type="GO" id="GO:0016132">
    <property type="term" value="P:brassinosteroid biosynthetic process"/>
    <property type="evidence" value="ECO:0007669"/>
    <property type="project" value="TreeGrafter"/>
</dbReference>
<proteinExistence type="inferred from homology"/>
<protein>
    <recommendedName>
        <fullName evidence="16">Cytochrome P450</fullName>
    </recommendedName>
</protein>
<evidence type="ECO:0000256" key="11">
    <source>
        <dbReference type="ARBA" id="ARBA00023136"/>
    </source>
</evidence>
<evidence type="ECO:0000256" key="7">
    <source>
        <dbReference type="ARBA" id="ARBA00022989"/>
    </source>
</evidence>
<dbReference type="InterPro" id="IPR017972">
    <property type="entry name" value="Cyt_P450_CS"/>
</dbReference>
<dbReference type="GO" id="GO:0010268">
    <property type="term" value="P:brassinosteroid homeostasis"/>
    <property type="evidence" value="ECO:0007669"/>
    <property type="project" value="TreeGrafter"/>
</dbReference>
<evidence type="ECO:0000256" key="2">
    <source>
        <dbReference type="ARBA" id="ARBA00004370"/>
    </source>
</evidence>
<dbReference type="GO" id="GO:0016020">
    <property type="term" value="C:membrane"/>
    <property type="evidence" value="ECO:0007669"/>
    <property type="project" value="UniProtKB-SubCell"/>
</dbReference>
<dbReference type="GO" id="GO:0004497">
    <property type="term" value="F:monooxygenase activity"/>
    <property type="evidence" value="ECO:0007669"/>
    <property type="project" value="UniProtKB-KW"/>
</dbReference>
<evidence type="ECO:0000313" key="15">
    <source>
        <dbReference type="Proteomes" id="UP000636709"/>
    </source>
</evidence>
<comment type="subcellular location">
    <subcellularLocation>
        <location evidence="2">Membrane</location>
    </subcellularLocation>
</comment>
<keyword evidence="10 13" id="KW-0503">Monooxygenase</keyword>
<name>A0A835BN04_9POAL</name>
<dbReference type="PANTHER" id="PTHR24286:SF81">
    <property type="entry name" value="CYTOCHROME P450 FAMILY PROTEIN, EXPRESSED"/>
    <property type="match status" value="1"/>
</dbReference>
<evidence type="ECO:0000256" key="3">
    <source>
        <dbReference type="ARBA" id="ARBA00010617"/>
    </source>
</evidence>
<dbReference type="PANTHER" id="PTHR24286">
    <property type="entry name" value="CYTOCHROME P450 26"/>
    <property type="match status" value="1"/>
</dbReference>
<evidence type="ECO:0000256" key="13">
    <source>
        <dbReference type="RuleBase" id="RU000461"/>
    </source>
</evidence>
<feature type="binding site" description="axial binding residue" evidence="12">
    <location>
        <position position="385"/>
    </location>
    <ligand>
        <name>heme</name>
        <dbReference type="ChEBI" id="CHEBI:30413"/>
    </ligand>
    <ligandPart>
        <name>Fe</name>
        <dbReference type="ChEBI" id="CHEBI:18248"/>
    </ligandPart>
</feature>
<organism evidence="14 15">
    <name type="scientific">Digitaria exilis</name>
    <dbReference type="NCBI Taxonomy" id="1010633"/>
    <lineage>
        <taxon>Eukaryota</taxon>
        <taxon>Viridiplantae</taxon>
        <taxon>Streptophyta</taxon>
        <taxon>Embryophyta</taxon>
        <taxon>Tracheophyta</taxon>
        <taxon>Spermatophyta</taxon>
        <taxon>Magnoliopsida</taxon>
        <taxon>Liliopsida</taxon>
        <taxon>Poales</taxon>
        <taxon>Poaceae</taxon>
        <taxon>PACMAD clade</taxon>
        <taxon>Panicoideae</taxon>
        <taxon>Panicodae</taxon>
        <taxon>Paniceae</taxon>
        <taxon>Anthephorinae</taxon>
        <taxon>Digitaria</taxon>
    </lineage>
</organism>
<keyword evidence="9 12" id="KW-0408">Iron</keyword>
<dbReference type="Pfam" id="PF00067">
    <property type="entry name" value="p450"/>
    <property type="match status" value="1"/>
</dbReference>
<dbReference type="AlphaFoldDB" id="A0A835BN04"/>
<evidence type="ECO:0000256" key="9">
    <source>
        <dbReference type="ARBA" id="ARBA00023004"/>
    </source>
</evidence>
<dbReference type="GO" id="GO:0016705">
    <property type="term" value="F:oxidoreductase activity, acting on paired donors, with incorporation or reduction of molecular oxygen"/>
    <property type="evidence" value="ECO:0007669"/>
    <property type="project" value="InterPro"/>
</dbReference>
<keyword evidence="8 13" id="KW-0560">Oxidoreductase</keyword>
<accession>A0A835BN04</accession>
<comment type="caution">
    <text evidence="14">The sequence shown here is derived from an EMBL/GenBank/DDBJ whole genome shotgun (WGS) entry which is preliminary data.</text>
</comment>
<dbReference type="PRINTS" id="PR00385">
    <property type="entry name" value="P450"/>
</dbReference>
<dbReference type="Gene3D" id="1.10.630.10">
    <property type="entry name" value="Cytochrome P450"/>
    <property type="match status" value="1"/>
</dbReference>
<dbReference type="PRINTS" id="PR00463">
    <property type="entry name" value="EP450I"/>
</dbReference>
<evidence type="ECO:0000256" key="4">
    <source>
        <dbReference type="ARBA" id="ARBA00022617"/>
    </source>
</evidence>
<keyword evidence="15" id="KW-1185">Reference proteome</keyword>
<dbReference type="SUPFAM" id="SSF48264">
    <property type="entry name" value="Cytochrome P450"/>
    <property type="match status" value="1"/>
</dbReference>
<evidence type="ECO:0000256" key="12">
    <source>
        <dbReference type="PIRSR" id="PIRSR602401-1"/>
    </source>
</evidence>
<dbReference type="Proteomes" id="UP000636709">
    <property type="component" value="Unassembled WGS sequence"/>
</dbReference>
<evidence type="ECO:0000313" key="14">
    <source>
        <dbReference type="EMBL" id="KAF8702815.1"/>
    </source>
</evidence>
<keyword evidence="6 12" id="KW-0479">Metal-binding</keyword>
<gene>
    <name evidence="14" type="ORF">HU200_032648</name>
</gene>
<comment type="similarity">
    <text evidence="3 13">Belongs to the cytochrome P450 family.</text>
</comment>
<keyword evidence="7" id="KW-1133">Transmembrane helix</keyword>
<evidence type="ECO:0000256" key="1">
    <source>
        <dbReference type="ARBA" id="ARBA00001971"/>
    </source>
</evidence>
<dbReference type="GO" id="GO:0005506">
    <property type="term" value="F:iron ion binding"/>
    <property type="evidence" value="ECO:0007669"/>
    <property type="project" value="InterPro"/>
</dbReference>
<evidence type="ECO:0000256" key="5">
    <source>
        <dbReference type="ARBA" id="ARBA00022692"/>
    </source>
</evidence>
<keyword evidence="5" id="KW-0812">Transmembrane</keyword>
<evidence type="ECO:0000256" key="8">
    <source>
        <dbReference type="ARBA" id="ARBA00023002"/>
    </source>
</evidence>
<sequence length="436" mass="49806">MGLPLLGETLRFFVQSPSLDMFPFFQRRLEKYGPIFKTNLVGNDLIVSLDPELNNYVFQQEERAFQIWYPESFMRILGDDNILSSVGSLHKLMRSLVLQVFGPENLRLVLLHDVQNAVKRSLDSWLEKPSIELKAAASSMIFSVTAKWLIGYKASGPLGELWKHYDIQGVVTLPLGIPGTAFYRCMQGRKNVLKVMKQLLDERKKEEPRESKDFFGLVIDELKKEKPLLNEKTALNLLFALLFASFETTLSGITIALKFLADNPKALQELTEEHEQIRKRRADPDAEITWEEYKSMKFTSCVIHESLRLANIAPVLFRKAKQDVHIKGYTIPEGWTVMICPSAVHLNPTTYENPSVFNPWRWKDISEPVGGSKDFIAFGWGLRFCIGADFAKLQMAVFMHYLLTKYRWKVISGGNTVLSPGLQFPNGFHVQVIPKS</sequence>
<evidence type="ECO:0000256" key="6">
    <source>
        <dbReference type="ARBA" id="ARBA00022723"/>
    </source>
</evidence>
<evidence type="ECO:0008006" key="16">
    <source>
        <dbReference type="Google" id="ProtNLM"/>
    </source>
</evidence>
<dbReference type="GO" id="GO:0016125">
    <property type="term" value="P:sterol metabolic process"/>
    <property type="evidence" value="ECO:0007669"/>
    <property type="project" value="TreeGrafter"/>
</dbReference>
<evidence type="ECO:0000256" key="10">
    <source>
        <dbReference type="ARBA" id="ARBA00023033"/>
    </source>
</evidence>
<reference evidence="14" key="1">
    <citation type="submission" date="2020-07" db="EMBL/GenBank/DDBJ databases">
        <title>Genome sequence and genetic diversity analysis of an under-domesticated orphan crop, white fonio (Digitaria exilis).</title>
        <authorList>
            <person name="Bennetzen J.L."/>
            <person name="Chen S."/>
            <person name="Ma X."/>
            <person name="Wang X."/>
            <person name="Yssel A.E.J."/>
            <person name="Chaluvadi S.R."/>
            <person name="Johnson M."/>
            <person name="Gangashetty P."/>
            <person name="Hamidou F."/>
            <person name="Sanogo M.D."/>
            <person name="Zwaenepoel A."/>
            <person name="Wallace J."/>
            <person name="Van De Peer Y."/>
            <person name="Van Deynze A."/>
        </authorList>
    </citation>
    <scope>NUCLEOTIDE SEQUENCE</scope>
    <source>
        <tissue evidence="14">Leaves</tissue>
    </source>
</reference>
<dbReference type="GO" id="GO:0020037">
    <property type="term" value="F:heme binding"/>
    <property type="evidence" value="ECO:0007669"/>
    <property type="project" value="InterPro"/>
</dbReference>
<dbReference type="InterPro" id="IPR036396">
    <property type="entry name" value="Cyt_P450_sf"/>
</dbReference>
<dbReference type="InterPro" id="IPR002401">
    <property type="entry name" value="Cyt_P450_E_grp-I"/>
</dbReference>
<dbReference type="FunFam" id="1.10.630.10:FF:000020">
    <property type="entry name" value="Cytochrome P450 family protein"/>
    <property type="match status" value="1"/>
</dbReference>
<keyword evidence="11" id="KW-0472">Membrane</keyword>
<dbReference type="InterPro" id="IPR001128">
    <property type="entry name" value="Cyt_P450"/>
</dbReference>
<dbReference type="CDD" id="cd11043">
    <property type="entry name" value="CYP90-like"/>
    <property type="match status" value="1"/>
</dbReference>
<dbReference type="EMBL" id="JACEFO010001783">
    <property type="protein sequence ID" value="KAF8702815.1"/>
    <property type="molecule type" value="Genomic_DNA"/>
</dbReference>
<comment type="cofactor">
    <cofactor evidence="1 12">
        <name>heme</name>
        <dbReference type="ChEBI" id="CHEBI:30413"/>
    </cofactor>
</comment>
<keyword evidence="4 12" id="KW-0349">Heme</keyword>